<dbReference type="OrthoDB" id="9788332at2"/>
<evidence type="ECO:0000313" key="3">
    <source>
        <dbReference type="Proteomes" id="UP000239068"/>
    </source>
</evidence>
<evidence type="ECO:0008006" key="4">
    <source>
        <dbReference type="Google" id="ProtNLM"/>
    </source>
</evidence>
<accession>A0A2S7WY86</accession>
<proteinExistence type="predicted"/>
<feature type="chain" id="PRO_5015484827" description="DUF2141 domain-containing protein" evidence="1">
    <location>
        <begin position="21"/>
        <end position="140"/>
    </location>
</feature>
<name>A0A2S7WY86_9FLAO</name>
<feature type="signal peptide" evidence="1">
    <location>
        <begin position="1"/>
        <end position="20"/>
    </location>
</feature>
<evidence type="ECO:0000256" key="1">
    <source>
        <dbReference type="SAM" id="SignalP"/>
    </source>
</evidence>
<evidence type="ECO:0000313" key="2">
    <source>
        <dbReference type="EMBL" id="PQJ82486.1"/>
    </source>
</evidence>
<dbReference type="EMBL" id="MSCM01000001">
    <property type="protein sequence ID" value="PQJ82486.1"/>
    <property type="molecule type" value="Genomic_DNA"/>
</dbReference>
<protein>
    <recommendedName>
        <fullName evidence="4">DUF2141 domain-containing protein</fullName>
    </recommendedName>
</protein>
<keyword evidence="1" id="KW-0732">Signal</keyword>
<reference evidence="2 3" key="1">
    <citation type="submission" date="2016-12" db="EMBL/GenBank/DDBJ databases">
        <title>Trade-off between light-utilization and light-protection in marine flavobacteria.</title>
        <authorList>
            <person name="Kumagai Y."/>
            <person name="Yoshizawa S."/>
            <person name="Kogure K."/>
            <person name="Iwasaki W."/>
        </authorList>
    </citation>
    <scope>NUCLEOTIDE SEQUENCE [LARGE SCALE GENOMIC DNA]</scope>
    <source>
        <strain evidence="2 3">ATCC 43844</strain>
    </source>
</reference>
<sequence length="140" mass="15560">MKNTILILAILFSGIFSTNAQESETFDLTIEVKGIKENKGKIFIAIYDSEENFLKKEIGVIADVKDKKATGILKGLKKGSYAVSLFHDENNNKKMDTKIFGIPKEPYGFSNDATGFMGPPKFQDAKFNLDSNKTITINVN</sequence>
<comment type="caution">
    <text evidence="2">The sequence shown here is derived from an EMBL/GenBank/DDBJ whole genome shotgun (WGS) entry which is preliminary data.</text>
</comment>
<dbReference type="Pfam" id="PF09912">
    <property type="entry name" value="DUF2141"/>
    <property type="match status" value="1"/>
</dbReference>
<keyword evidence="3" id="KW-1185">Reference proteome</keyword>
<dbReference type="AlphaFoldDB" id="A0A2S7WY86"/>
<organism evidence="2 3">
    <name type="scientific">Polaribacter glomeratus</name>
    <dbReference type="NCBI Taxonomy" id="102"/>
    <lineage>
        <taxon>Bacteria</taxon>
        <taxon>Pseudomonadati</taxon>
        <taxon>Bacteroidota</taxon>
        <taxon>Flavobacteriia</taxon>
        <taxon>Flavobacteriales</taxon>
        <taxon>Flavobacteriaceae</taxon>
    </lineage>
</organism>
<gene>
    <name evidence="2" type="ORF">BTO16_07805</name>
</gene>
<dbReference type="InterPro" id="IPR018673">
    <property type="entry name" value="DUF2141"/>
</dbReference>
<dbReference type="Proteomes" id="UP000239068">
    <property type="component" value="Unassembled WGS sequence"/>
</dbReference>
<dbReference type="RefSeq" id="WP_105021046.1">
    <property type="nucleotide sequence ID" value="NZ_MSCM01000001.1"/>
</dbReference>